<evidence type="ECO:0000313" key="3">
    <source>
        <dbReference type="Proteomes" id="UP000190857"/>
    </source>
</evidence>
<proteinExistence type="predicted"/>
<dbReference type="STRING" id="123320.SAMN06309945_1862"/>
<name>A0A1T5JU62_9MICO</name>
<dbReference type="OrthoDB" id="9822631at2"/>
<dbReference type="AlphaFoldDB" id="A0A1T5JU62"/>
<gene>
    <name evidence="2" type="ORF">SAMN06309945_1862</name>
</gene>
<reference evidence="2 3" key="1">
    <citation type="submission" date="2017-02" db="EMBL/GenBank/DDBJ databases">
        <authorList>
            <person name="Peterson S.W."/>
        </authorList>
    </citation>
    <scope>NUCLEOTIDE SEQUENCE [LARGE SCALE GENOMIC DNA]</scope>
    <source>
        <strain evidence="2 3">VKM Ac-2059</strain>
    </source>
</reference>
<dbReference type="RefSeq" id="WP_079727828.1">
    <property type="nucleotide sequence ID" value="NZ_FUZP01000001.1"/>
</dbReference>
<dbReference type="Proteomes" id="UP000190857">
    <property type="component" value="Unassembled WGS sequence"/>
</dbReference>
<keyword evidence="1" id="KW-0472">Membrane</keyword>
<accession>A0A1T5JU62</accession>
<organism evidence="2 3">
    <name type="scientific">Okibacterium fritillariae</name>
    <dbReference type="NCBI Taxonomy" id="123320"/>
    <lineage>
        <taxon>Bacteria</taxon>
        <taxon>Bacillati</taxon>
        <taxon>Actinomycetota</taxon>
        <taxon>Actinomycetes</taxon>
        <taxon>Micrococcales</taxon>
        <taxon>Microbacteriaceae</taxon>
        <taxon>Okibacterium</taxon>
    </lineage>
</organism>
<feature type="transmembrane region" description="Helical" evidence="1">
    <location>
        <begin position="138"/>
        <end position="160"/>
    </location>
</feature>
<feature type="transmembrane region" description="Helical" evidence="1">
    <location>
        <begin position="166"/>
        <end position="188"/>
    </location>
</feature>
<feature type="transmembrane region" description="Helical" evidence="1">
    <location>
        <begin position="63"/>
        <end position="86"/>
    </location>
</feature>
<keyword evidence="1" id="KW-1133">Transmembrane helix</keyword>
<keyword evidence="1" id="KW-0812">Transmembrane</keyword>
<evidence type="ECO:0000313" key="2">
    <source>
        <dbReference type="EMBL" id="SKC54809.1"/>
    </source>
</evidence>
<protein>
    <submittedName>
        <fullName evidence="2">Uncharacterized protein</fullName>
    </submittedName>
</protein>
<dbReference type="EMBL" id="FUZP01000001">
    <property type="protein sequence ID" value="SKC54809.1"/>
    <property type="molecule type" value="Genomic_DNA"/>
</dbReference>
<evidence type="ECO:0000256" key="1">
    <source>
        <dbReference type="SAM" id="Phobius"/>
    </source>
</evidence>
<feature type="transmembrane region" description="Helical" evidence="1">
    <location>
        <begin position="30"/>
        <end position="51"/>
    </location>
</feature>
<sequence>MTDTHRITWWREGWRVYRVAAPLFFTRRRVVTGVVTVIVASALVYGVVSLIPVPESAPLPSDFFASILAGIAAFLILVGFGTSWFIRDNRTDGLTAGSMLPDELAPLQKASPAAGERIDPARRALAISVARRQRRNNVAILTMFMLVTLVQITGFVFALTNPNSQLLWPLATIVAALAVECWILNALAQTSVLLENATGRRDPPAESNAR</sequence>
<keyword evidence="3" id="KW-1185">Reference proteome</keyword>